<evidence type="ECO:0000313" key="2">
    <source>
        <dbReference type="Proteomes" id="UP001062846"/>
    </source>
</evidence>
<organism evidence="1 2">
    <name type="scientific">Rhododendron molle</name>
    <name type="common">Chinese azalea</name>
    <name type="synonym">Azalea mollis</name>
    <dbReference type="NCBI Taxonomy" id="49168"/>
    <lineage>
        <taxon>Eukaryota</taxon>
        <taxon>Viridiplantae</taxon>
        <taxon>Streptophyta</taxon>
        <taxon>Embryophyta</taxon>
        <taxon>Tracheophyta</taxon>
        <taxon>Spermatophyta</taxon>
        <taxon>Magnoliopsida</taxon>
        <taxon>eudicotyledons</taxon>
        <taxon>Gunneridae</taxon>
        <taxon>Pentapetalae</taxon>
        <taxon>asterids</taxon>
        <taxon>Ericales</taxon>
        <taxon>Ericaceae</taxon>
        <taxon>Ericoideae</taxon>
        <taxon>Rhodoreae</taxon>
        <taxon>Rhododendron</taxon>
    </lineage>
</organism>
<accession>A0ACC0NVS6</accession>
<dbReference type="EMBL" id="CM046392">
    <property type="protein sequence ID" value="KAI8556693.1"/>
    <property type="molecule type" value="Genomic_DNA"/>
</dbReference>
<gene>
    <name evidence="1" type="ORF">RHMOL_Rhmol05G0273600</name>
</gene>
<proteinExistence type="predicted"/>
<reference evidence="1" key="1">
    <citation type="submission" date="2022-02" db="EMBL/GenBank/DDBJ databases">
        <title>Plant Genome Project.</title>
        <authorList>
            <person name="Zhang R.-G."/>
        </authorList>
    </citation>
    <scope>NUCLEOTIDE SEQUENCE</scope>
    <source>
        <strain evidence="1">AT1</strain>
    </source>
</reference>
<sequence length="339" mass="37531">MVINKPEPSSASNKNSSSNKLWWSELEEEDDSATFAAADLGFLLLPPQVTSPDENGIKKVVEYKFNEQGHRVRVTTTTRVRKLASTRVSKRAVERRGRAKFGDAVDEDVGSRLTMVSWEEIVLERRRESERSSSMCPMSLVDAFLKPWNCPMMATQTGEKAEAAKSSGDSLAQLGKGAALMLCRSCGMKGDRWTARCPYPGLAHQTQLLTNNNTPPSTDAAAAASSSTQGASYVPPSRREGAERSIIGSDMRRRNDDYAIRINNLSEDTQDSDLVDLCHPFGQVLRAHVPKDYITGSGRGYGYVNFLLREDAERAINKLDGYGYDNLILRVEWSAPRTN</sequence>
<dbReference type="Proteomes" id="UP001062846">
    <property type="component" value="Chromosome 5"/>
</dbReference>
<comment type="caution">
    <text evidence="1">The sequence shown here is derived from an EMBL/GenBank/DDBJ whole genome shotgun (WGS) entry which is preliminary data.</text>
</comment>
<protein>
    <submittedName>
        <fullName evidence="1">Uncharacterized protein</fullName>
    </submittedName>
</protein>
<keyword evidence="2" id="KW-1185">Reference proteome</keyword>
<evidence type="ECO:0000313" key="1">
    <source>
        <dbReference type="EMBL" id="KAI8556693.1"/>
    </source>
</evidence>
<name>A0ACC0NVS6_RHOML</name>